<dbReference type="AlphaFoldDB" id="A0A2T8HK11"/>
<dbReference type="OrthoDB" id="6713393at2"/>
<accession>A0A2T8HK11</accession>
<dbReference type="RefSeq" id="WP_116775350.1">
    <property type="nucleotide sequence ID" value="NZ_QDKG01000002.1"/>
</dbReference>
<organism evidence="1 2">
    <name type="scientific">Sphingobacterium corticibacter</name>
    <dbReference type="NCBI Taxonomy" id="2171749"/>
    <lineage>
        <taxon>Bacteria</taxon>
        <taxon>Pseudomonadati</taxon>
        <taxon>Bacteroidota</taxon>
        <taxon>Sphingobacteriia</taxon>
        <taxon>Sphingobacteriales</taxon>
        <taxon>Sphingobacteriaceae</taxon>
        <taxon>Sphingobacterium</taxon>
    </lineage>
</organism>
<evidence type="ECO:0000313" key="1">
    <source>
        <dbReference type="EMBL" id="PVH25779.1"/>
    </source>
</evidence>
<evidence type="ECO:0000313" key="2">
    <source>
        <dbReference type="Proteomes" id="UP000245627"/>
    </source>
</evidence>
<sequence length="261" mass="30228">MARENPLNAEILLETLKRSSLNTVLIEGIDDSEIYQIIGDNIADSNISFLECNGRANLLALFDRKDELSNSNVLFLCDSDLWVIDGVPEKYQSDSLICTNGYSIENDIYSDGKHILQSLLRNNENIKLEGLVDSICKWYAHEISLAYKNGTKDLRVSDVTILSTNVMKRYSTKFEDEFLESRNYKDAEEGLSITLRNDFERKLRGKFIFQIFEKIFQERRKKSITYTRLQLFDIVVNMVLSDNLDESILVCRKNKILDFFN</sequence>
<gene>
    <name evidence="1" type="ORF">DC487_07550</name>
</gene>
<comment type="caution">
    <text evidence="1">The sequence shown here is derived from an EMBL/GenBank/DDBJ whole genome shotgun (WGS) entry which is preliminary data.</text>
</comment>
<reference evidence="1 2" key="1">
    <citation type="submission" date="2018-04" db="EMBL/GenBank/DDBJ databases">
        <title>Sphingobacterium cortibacter sp. nov.</title>
        <authorList>
            <person name="Li Y."/>
        </authorList>
    </citation>
    <scope>NUCLEOTIDE SEQUENCE [LARGE SCALE GENOMIC DNA]</scope>
    <source>
        <strain evidence="1 2">2c-3</strain>
    </source>
</reference>
<keyword evidence="2" id="KW-1185">Reference proteome</keyword>
<dbReference type="Proteomes" id="UP000245627">
    <property type="component" value="Unassembled WGS sequence"/>
</dbReference>
<name>A0A2T8HK11_9SPHI</name>
<dbReference type="EMBL" id="QDKG01000002">
    <property type="protein sequence ID" value="PVH25779.1"/>
    <property type="molecule type" value="Genomic_DNA"/>
</dbReference>
<proteinExistence type="predicted"/>
<protein>
    <submittedName>
        <fullName evidence="1">Uncharacterized protein</fullName>
    </submittedName>
</protein>